<proteinExistence type="predicted"/>
<sequence length="197" mass="20922">MIGILLVEAPILLPLLLGHAKLVCVYHLVHVWKLLVLLFHLPRSHCPADRSSGLRLNPPLAPLTLALGHPLHLHGKQLPGCARGILATTLASAATALESSSLQGRGAAIENEDGPDAKPQQLAYATEEADNVTVAQGVALLVANRFEKLVDPDGSVDSEALAVEGREIGRARTWLHDGPETIDTHDGGFNFKSPSEA</sequence>
<name>A0AAE0J425_9PEZI</name>
<feature type="compositionally biased region" description="Basic and acidic residues" evidence="1">
    <location>
        <begin position="177"/>
        <end position="186"/>
    </location>
</feature>
<dbReference type="Proteomes" id="UP001286456">
    <property type="component" value="Unassembled WGS sequence"/>
</dbReference>
<evidence type="ECO:0000256" key="1">
    <source>
        <dbReference type="SAM" id="MobiDB-lite"/>
    </source>
</evidence>
<evidence type="ECO:0000313" key="2">
    <source>
        <dbReference type="EMBL" id="KAK3336130.1"/>
    </source>
</evidence>
<protein>
    <submittedName>
        <fullName evidence="2">Uncharacterized protein</fullName>
    </submittedName>
</protein>
<organism evidence="2 3">
    <name type="scientific">Cercophora scortea</name>
    <dbReference type="NCBI Taxonomy" id="314031"/>
    <lineage>
        <taxon>Eukaryota</taxon>
        <taxon>Fungi</taxon>
        <taxon>Dikarya</taxon>
        <taxon>Ascomycota</taxon>
        <taxon>Pezizomycotina</taxon>
        <taxon>Sordariomycetes</taxon>
        <taxon>Sordariomycetidae</taxon>
        <taxon>Sordariales</taxon>
        <taxon>Lasiosphaeriaceae</taxon>
        <taxon>Cercophora</taxon>
    </lineage>
</organism>
<accession>A0AAE0J425</accession>
<gene>
    <name evidence="2" type="ORF">B0T19DRAFT_408595</name>
</gene>
<reference evidence="2" key="2">
    <citation type="submission" date="2023-06" db="EMBL/GenBank/DDBJ databases">
        <authorList>
            <consortium name="Lawrence Berkeley National Laboratory"/>
            <person name="Haridas S."/>
            <person name="Hensen N."/>
            <person name="Bonometti L."/>
            <person name="Westerberg I."/>
            <person name="Brannstrom I.O."/>
            <person name="Guillou S."/>
            <person name="Cros-Aarteil S."/>
            <person name="Calhoun S."/>
            <person name="Kuo A."/>
            <person name="Mondo S."/>
            <person name="Pangilinan J."/>
            <person name="Riley R."/>
            <person name="Labutti K."/>
            <person name="Andreopoulos B."/>
            <person name="Lipzen A."/>
            <person name="Chen C."/>
            <person name="Yanf M."/>
            <person name="Daum C."/>
            <person name="Ng V."/>
            <person name="Clum A."/>
            <person name="Steindorff A."/>
            <person name="Ohm R."/>
            <person name="Martin F."/>
            <person name="Silar P."/>
            <person name="Natvig D."/>
            <person name="Lalanne C."/>
            <person name="Gautier V."/>
            <person name="Ament-Velasquez S.L."/>
            <person name="Kruys A."/>
            <person name="Hutchinson M.I."/>
            <person name="Powell A.J."/>
            <person name="Barry K."/>
            <person name="Miller A.N."/>
            <person name="Grigoriev I.V."/>
            <person name="Debuchy R."/>
            <person name="Gladieux P."/>
            <person name="Thoren M.H."/>
            <person name="Johannesson H."/>
        </authorList>
    </citation>
    <scope>NUCLEOTIDE SEQUENCE</scope>
    <source>
        <strain evidence="2">SMH4131-1</strain>
    </source>
</reference>
<dbReference type="EMBL" id="JAUEPO010000001">
    <property type="protein sequence ID" value="KAK3336130.1"/>
    <property type="molecule type" value="Genomic_DNA"/>
</dbReference>
<dbReference type="AlphaFoldDB" id="A0AAE0J425"/>
<keyword evidence="3" id="KW-1185">Reference proteome</keyword>
<reference evidence="2" key="1">
    <citation type="journal article" date="2023" name="Mol. Phylogenet. Evol.">
        <title>Genome-scale phylogeny and comparative genomics of the fungal order Sordariales.</title>
        <authorList>
            <person name="Hensen N."/>
            <person name="Bonometti L."/>
            <person name="Westerberg I."/>
            <person name="Brannstrom I.O."/>
            <person name="Guillou S."/>
            <person name="Cros-Aarteil S."/>
            <person name="Calhoun S."/>
            <person name="Haridas S."/>
            <person name="Kuo A."/>
            <person name="Mondo S."/>
            <person name="Pangilinan J."/>
            <person name="Riley R."/>
            <person name="LaButti K."/>
            <person name="Andreopoulos B."/>
            <person name="Lipzen A."/>
            <person name="Chen C."/>
            <person name="Yan M."/>
            <person name="Daum C."/>
            <person name="Ng V."/>
            <person name="Clum A."/>
            <person name="Steindorff A."/>
            <person name="Ohm R.A."/>
            <person name="Martin F."/>
            <person name="Silar P."/>
            <person name="Natvig D.O."/>
            <person name="Lalanne C."/>
            <person name="Gautier V."/>
            <person name="Ament-Velasquez S.L."/>
            <person name="Kruys A."/>
            <person name="Hutchinson M.I."/>
            <person name="Powell A.J."/>
            <person name="Barry K."/>
            <person name="Miller A.N."/>
            <person name="Grigoriev I.V."/>
            <person name="Debuchy R."/>
            <person name="Gladieux P."/>
            <person name="Hiltunen Thoren M."/>
            <person name="Johannesson H."/>
        </authorList>
    </citation>
    <scope>NUCLEOTIDE SEQUENCE</scope>
    <source>
        <strain evidence="2">SMH4131-1</strain>
    </source>
</reference>
<feature type="region of interest" description="Disordered" evidence="1">
    <location>
        <begin position="177"/>
        <end position="197"/>
    </location>
</feature>
<comment type="caution">
    <text evidence="2">The sequence shown here is derived from an EMBL/GenBank/DDBJ whole genome shotgun (WGS) entry which is preliminary data.</text>
</comment>
<evidence type="ECO:0000313" key="3">
    <source>
        <dbReference type="Proteomes" id="UP001286456"/>
    </source>
</evidence>